<accession>A0ABC8V2Q9</accession>
<dbReference type="AlphaFoldDB" id="A0ABC8V2Q9"/>
<comment type="caution">
    <text evidence="2">The sequence shown here is derived from an EMBL/GenBank/DDBJ whole genome shotgun (WGS) entry which is preliminary data.</text>
</comment>
<protein>
    <submittedName>
        <fullName evidence="2">Uncharacterized protein</fullName>
    </submittedName>
</protein>
<evidence type="ECO:0000313" key="3">
    <source>
        <dbReference type="Proteomes" id="UP001642360"/>
    </source>
</evidence>
<organism evidence="2 3">
    <name type="scientific">Ilex paraguariensis</name>
    <name type="common">yerba mate</name>
    <dbReference type="NCBI Taxonomy" id="185542"/>
    <lineage>
        <taxon>Eukaryota</taxon>
        <taxon>Viridiplantae</taxon>
        <taxon>Streptophyta</taxon>
        <taxon>Embryophyta</taxon>
        <taxon>Tracheophyta</taxon>
        <taxon>Spermatophyta</taxon>
        <taxon>Magnoliopsida</taxon>
        <taxon>eudicotyledons</taxon>
        <taxon>Gunneridae</taxon>
        <taxon>Pentapetalae</taxon>
        <taxon>asterids</taxon>
        <taxon>campanulids</taxon>
        <taxon>Aquifoliales</taxon>
        <taxon>Aquifoliaceae</taxon>
        <taxon>Ilex</taxon>
    </lineage>
</organism>
<sequence>MSSLSHTPGLVRVSVREMGLVGLVIRRALVALLHLQNSSLGLRREGARERERCGFSVLRAKETMRQRERERSFVHFYSFGQRRTKPNLGVPQRTKSVCVRYRERERDTHTHTYTHKDKDREEEAYLK</sequence>
<evidence type="ECO:0000313" key="2">
    <source>
        <dbReference type="EMBL" id="CAK9187554.1"/>
    </source>
</evidence>
<keyword evidence="3" id="KW-1185">Reference proteome</keyword>
<gene>
    <name evidence="2" type="ORF">ILEXP_LOCUS58123</name>
</gene>
<name>A0ABC8V2Q9_9AQUA</name>
<evidence type="ECO:0000256" key="1">
    <source>
        <dbReference type="SAM" id="MobiDB-lite"/>
    </source>
</evidence>
<feature type="region of interest" description="Disordered" evidence="1">
    <location>
        <begin position="103"/>
        <end position="127"/>
    </location>
</feature>
<proteinExistence type="predicted"/>
<dbReference type="EMBL" id="CAUOFW020010035">
    <property type="protein sequence ID" value="CAK9187554.1"/>
    <property type="molecule type" value="Genomic_DNA"/>
</dbReference>
<reference evidence="2 3" key="1">
    <citation type="submission" date="2024-02" db="EMBL/GenBank/DDBJ databases">
        <authorList>
            <person name="Vignale AGUSTIN F."/>
            <person name="Sosa J E."/>
            <person name="Modenutti C."/>
        </authorList>
    </citation>
    <scope>NUCLEOTIDE SEQUENCE [LARGE SCALE GENOMIC DNA]</scope>
</reference>
<dbReference type="Proteomes" id="UP001642360">
    <property type="component" value="Unassembled WGS sequence"/>
</dbReference>